<proteinExistence type="predicted"/>
<accession>A0A1T5EDX9</accession>
<keyword evidence="3" id="KW-1185">Reference proteome</keyword>
<name>A0A1T5EDX9_9FLAO</name>
<reference evidence="3" key="1">
    <citation type="submission" date="2017-02" db="EMBL/GenBank/DDBJ databases">
        <authorList>
            <person name="Varghese N."/>
            <person name="Submissions S."/>
        </authorList>
    </citation>
    <scope>NUCLEOTIDE SEQUENCE [LARGE SCALE GENOMIC DNA]</scope>
    <source>
        <strain evidence="3">DSM 23405</strain>
    </source>
</reference>
<gene>
    <name evidence="2" type="ORF">SAMN05660776_3153</name>
</gene>
<dbReference type="AlphaFoldDB" id="A0A1T5EDX9"/>
<dbReference type="RefSeq" id="WP_079721975.1">
    <property type="nucleotide sequence ID" value="NZ_FUYY01000009.1"/>
</dbReference>
<organism evidence="2 3">
    <name type="scientific">Salegentibacter holothuriorum</name>
    <dbReference type="NCBI Taxonomy" id="241145"/>
    <lineage>
        <taxon>Bacteria</taxon>
        <taxon>Pseudomonadati</taxon>
        <taxon>Bacteroidota</taxon>
        <taxon>Flavobacteriia</taxon>
        <taxon>Flavobacteriales</taxon>
        <taxon>Flavobacteriaceae</taxon>
        <taxon>Salegentibacter</taxon>
    </lineage>
</organism>
<dbReference type="STRING" id="241145.SAMN05660776_3153"/>
<dbReference type="Gene3D" id="2.160.20.120">
    <property type="match status" value="1"/>
</dbReference>
<protein>
    <submittedName>
        <fullName evidence="2">Putative auto-transporter adhesin, head GIN domain</fullName>
    </submittedName>
</protein>
<dbReference type="InterPro" id="IPR021255">
    <property type="entry name" value="DUF2807"/>
</dbReference>
<feature type="domain" description="Putative auto-transporter adhesin head GIN" evidence="1">
    <location>
        <begin position="36"/>
        <end position="175"/>
    </location>
</feature>
<dbReference type="OrthoDB" id="1419485at2"/>
<dbReference type="EMBL" id="FUYY01000009">
    <property type="protein sequence ID" value="SKB82069.1"/>
    <property type="molecule type" value="Genomic_DNA"/>
</dbReference>
<dbReference type="PROSITE" id="PS51257">
    <property type="entry name" value="PROKAR_LIPOPROTEIN"/>
    <property type="match status" value="1"/>
</dbReference>
<evidence type="ECO:0000259" key="1">
    <source>
        <dbReference type="Pfam" id="PF10988"/>
    </source>
</evidence>
<sequence length="272" mass="30241">MKNLLLIFSTILLVGCGAKKITGSGNVTTEKNRLTDFNSIEIAGDFDVKLKNGNTAMIEIEADDNLHSIIRAEVVDRTLFIKPSKEIGRSKSKDITITYPEKLQKITISGKVELEAEGELYSEELKITSKENAELYLTITATKFDLFNEDDAKIELNLTAENVYFQLNGSSDIKALVNAPIFKVDTYEKADAKIEGEVDDLQLRAEHSSKFDGKRLTAKTAVVIAEGKSKNEIEVLETLTLTAKNRSEIELYGNPKVELLEFSEKAVLSKKD</sequence>
<evidence type="ECO:0000313" key="2">
    <source>
        <dbReference type="EMBL" id="SKB82069.1"/>
    </source>
</evidence>
<dbReference type="Pfam" id="PF10988">
    <property type="entry name" value="DUF2807"/>
    <property type="match status" value="1"/>
</dbReference>
<dbReference type="Proteomes" id="UP000190230">
    <property type="component" value="Unassembled WGS sequence"/>
</dbReference>
<evidence type="ECO:0000313" key="3">
    <source>
        <dbReference type="Proteomes" id="UP000190230"/>
    </source>
</evidence>